<evidence type="ECO:0000256" key="2">
    <source>
        <dbReference type="ARBA" id="ARBA00005670"/>
    </source>
</evidence>
<dbReference type="Pfam" id="PF13855">
    <property type="entry name" value="LRR_8"/>
    <property type="match status" value="1"/>
</dbReference>
<evidence type="ECO:0000256" key="10">
    <source>
        <dbReference type="ARBA" id="ARBA00023319"/>
    </source>
</evidence>
<keyword evidence="4" id="KW-0812">Transmembrane</keyword>
<evidence type="ECO:0000256" key="6">
    <source>
        <dbReference type="ARBA" id="ARBA00022889"/>
    </source>
</evidence>
<sequence>MPNMRLKITFFTCILIFTYQINVTKQFGNECPSPEDIYPCECERRHGDKTYLVCKELFVSRDLEIALKASQKVDLYGLSIQDSTIQYLPSDEFDGTLFEEFELKNTGLTAITDGEHAFKGLEDRLKYIEIRDCRFLNSWSWKAFSKINSLRLLQFIGGDLRTLSSDFSILSRNKMLATVNMNLNEIRSLDKHVFSQFPMLLDIYLQGNKIETIERSMFPNPAQLSFMNFASNKISRLPDDVFSNMPRLRIVLLYDNQLTTLSEVTFKPIWNQLIQISLENNDIICDCRLIWIVDNQGGPRKVEGNCKRPDFLEGRTLTSLNERDLHC</sequence>
<evidence type="ECO:0000313" key="13">
    <source>
        <dbReference type="RefSeq" id="XP_022255496.1"/>
    </source>
</evidence>
<dbReference type="PANTHER" id="PTHR24368">
    <property type="entry name" value="AMPHOTERIN-INDUCED PROTEIN"/>
    <property type="match status" value="1"/>
</dbReference>
<comment type="similarity">
    <text evidence="2">Belongs to the immunoglobulin superfamily. AMIGO family.</text>
</comment>
<keyword evidence="3" id="KW-0433">Leucine-rich repeat</keyword>
<evidence type="ECO:0000256" key="1">
    <source>
        <dbReference type="ARBA" id="ARBA00004479"/>
    </source>
</evidence>
<dbReference type="SUPFAM" id="SSF52058">
    <property type="entry name" value="L domain-like"/>
    <property type="match status" value="1"/>
</dbReference>
<dbReference type="PANTHER" id="PTHR24368:SF210">
    <property type="entry name" value="SURFACE ANTIGEN BSPA-LIKE"/>
    <property type="match status" value="1"/>
</dbReference>
<keyword evidence="8" id="KW-0472">Membrane</keyword>
<comment type="subcellular location">
    <subcellularLocation>
        <location evidence="1">Membrane</location>
        <topology evidence="1">Single-pass type I membrane protein</topology>
    </subcellularLocation>
</comment>
<reference evidence="13" key="1">
    <citation type="submission" date="2025-08" db="UniProtKB">
        <authorList>
            <consortium name="RefSeq"/>
        </authorList>
    </citation>
    <scope>IDENTIFICATION</scope>
    <source>
        <tissue evidence="13">Muscle</tissue>
    </source>
</reference>
<dbReference type="InterPro" id="IPR031283">
    <property type="entry name" value="AMIGO"/>
</dbReference>
<evidence type="ECO:0000256" key="11">
    <source>
        <dbReference type="SAM" id="SignalP"/>
    </source>
</evidence>
<keyword evidence="9" id="KW-0325">Glycoprotein</keyword>
<dbReference type="Gene3D" id="3.80.10.10">
    <property type="entry name" value="Ribonuclease Inhibitor"/>
    <property type="match status" value="2"/>
</dbReference>
<keyword evidence="11" id="KW-0732">Signal</keyword>
<proteinExistence type="inferred from homology"/>
<organism evidence="12 13">
    <name type="scientific">Limulus polyphemus</name>
    <name type="common">Atlantic horseshoe crab</name>
    <dbReference type="NCBI Taxonomy" id="6850"/>
    <lineage>
        <taxon>Eukaryota</taxon>
        <taxon>Metazoa</taxon>
        <taxon>Ecdysozoa</taxon>
        <taxon>Arthropoda</taxon>
        <taxon>Chelicerata</taxon>
        <taxon>Merostomata</taxon>
        <taxon>Xiphosura</taxon>
        <taxon>Limulidae</taxon>
        <taxon>Limulus</taxon>
    </lineage>
</organism>
<accession>A0ABM1THZ0</accession>
<keyword evidence="12" id="KW-1185">Reference proteome</keyword>
<evidence type="ECO:0000256" key="7">
    <source>
        <dbReference type="ARBA" id="ARBA00022989"/>
    </source>
</evidence>
<feature type="signal peptide" evidence="11">
    <location>
        <begin position="1"/>
        <end position="20"/>
    </location>
</feature>
<evidence type="ECO:0000256" key="3">
    <source>
        <dbReference type="ARBA" id="ARBA00022614"/>
    </source>
</evidence>
<gene>
    <name evidence="13" type="primary">LOC111088787</name>
</gene>
<keyword evidence="7" id="KW-1133">Transmembrane helix</keyword>
<dbReference type="InterPro" id="IPR032675">
    <property type="entry name" value="LRR_dom_sf"/>
</dbReference>
<evidence type="ECO:0000256" key="9">
    <source>
        <dbReference type="ARBA" id="ARBA00023180"/>
    </source>
</evidence>
<evidence type="ECO:0000313" key="12">
    <source>
        <dbReference type="Proteomes" id="UP000694941"/>
    </source>
</evidence>
<keyword evidence="10" id="KW-0393">Immunoglobulin domain</keyword>
<name>A0ABM1THZ0_LIMPO</name>
<dbReference type="RefSeq" id="XP_022255496.1">
    <property type="nucleotide sequence ID" value="XM_022399788.1"/>
</dbReference>
<dbReference type="GeneID" id="111088787"/>
<evidence type="ECO:0000256" key="5">
    <source>
        <dbReference type="ARBA" id="ARBA00022737"/>
    </source>
</evidence>
<dbReference type="SMART" id="SM00369">
    <property type="entry name" value="LRR_TYP"/>
    <property type="match status" value="3"/>
</dbReference>
<dbReference type="Proteomes" id="UP000694941">
    <property type="component" value="Unplaced"/>
</dbReference>
<evidence type="ECO:0000256" key="8">
    <source>
        <dbReference type="ARBA" id="ARBA00023136"/>
    </source>
</evidence>
<evidence type="ECO:0000256" key="4">
    <source>
        <dbReference type="ARBA" id="ARBA00022692"/>
    </source>
</evidence>
<dbReference type="InterPro" id="IPR001611">
    <property type="entry name" value="Leu-rich_rpt"/>
</dbReference>
<protein>
    <submittedName>
        <fullName evidence="13">Leucine-rich repeat and immunoglobulin-like domain-containing nogo receptor-interacting protein 2</fullName>
    </submittedName>
</protein>
<feature type="chain" id="PRO_5045232283" evidence="11">
    <location>
        <begin position="21"/>
        <end position="327"/>
    </location>
</feature>
<keyword evidence="5" id="KW-0677">Repeat</keyword>
<dbReference type="InterPro" id="IPR003591">
    <property type="entry name" value="Leu-rich_rpt_typical-subtyp"/>
</dbReference>
<keyword evidence="6" id="KW-0130">Cell adhesion</keyword>